<dbReference type="RefSeq" id="WP_091682524.1">
    <property type="nucleotide sequence ID" value="NZ_FOSN01000009.1"/>
</dbReference>
<evidence type="ECO:0000313" key="9">
    <source>
        <dbReference type="EMBL" id="SFK52256.1"/>
    </source>
</evidence>
<evidence type="ECO:0000256" key="7">
    <source>
        <dbReference type="SAM" id="Phobius"/>
    </source>
</evidence>
<reference evidence="9 10" key="1">
    <citation type="submission" date="2016-10" db="EMBL/GenBank/DDBJ databases">
        <authorList>
            <person name="de Groot N.N."/>
        </authorList>
    </citation>
    <scope>NUCLEOTIDE SEQUENCE [LARGE SCALE GENOMIC DNA]</scope>
    <source>
        <strain evidence="9 10">NE2</strain>
    </source>
</reference>
<evidence type="ECO:0000256" key="5">
    <source>
        <dbReference type="ARBA" id="ARBA00023098"/>
    </source>
</evidence>
<dbReference type="InterPro" id="IPR006694">
    <property type="entry name" value="Fatty_acid_hydroxylase"/>
</dbReference>
<dbReference type="GO" id="GO:0016020">
    <property type="term" value="C:membrane"/>
    <property type="evidence" value="ECO:0007669"/>
    <property type="project" value="GOC"/>
</dbReference>
<dbReference type="OrthoDB" id="9770329at2"/>
<accession>A0A1I4A8X5</accession>
<feature type="transmembrane region" description="Helical" evidence="7">
    <location>
        <begin position="20"/>
        <end position="40"/>
    </location>
</feature>
<dbReference type="AlphaFoldDB" id="A0A1I4A8X5"/>
<keyword evidence="10" id="KW-1185">Reference proteome</keyword>
<evidence type="ECO:0000259" key="8">
    <source>
        <dbReference type="Pfam" id="PF04116"/>
    </source>
</evidence>
<evidence type="ECO:0000256" key="3">
    <source>
        <dbReference type="ARBA" id="ARBA00022989"/>
    </source>
</evidence>
<keyword evidence="3 7" id="KW-1133">Transmembrane helix</keyword>
<dbReference type="GO" id="GO:0005506">
    <property type="term" value="F:iron ion binding"/>
    <property type="evidence" value="ECO:0007669"/>
    <property type="project" value="InterPro"/>
</dbReference>
<comment type="subcellular location">
    <subcellularLocation>
        <location evidence="1">Endomembrane system</location>
        <topology evidence="1">Multi-pass membrane protein</topology>
    </subcellularLocation>
</comment>
<feature type="domain" description="Fatty acid hydroxylase" evidence="8">
    <location>
        <begin position="100"/>
        <end position="233"/>
    </location>
</feature>
<dbReference type="Proteomes" id="UP000198755">
    <property type="component" value="Unassembled WGS sequence"/>
</dbReference>
<dbReference type="Pfam" id="PF04116">
    <property type="entry name" value="FA_hydroxylase"/>
    <property type="match status" value="1"/>
</dbReference>
<dbReference type="GO" id="GO:0006643">
    <property type="term" value="P:membrane lipid metabolic process"/>
    <property type="evidence" value="ECO:0007669"/>
    <property type="project" value="TreeGrafter"/>
</dbReference>
<evidence type="ECO:0000256" key="6">
    <source>
        <dbReference type="ARBA" id="ARBA00023136"/>
    </source>
</evidence>
<protein>
    <submittedName>
        <fullName evidence="9">Sterol desaturase/sphingolipid hydroxylase, fatty acid hydroxylase superfamily</fullName>
    </submittedName>
</protein>
<proteinExistence type="predicted"/>
<evidence type="ECO:0000256" key="4">
    <source>
        <dbReference type="ARBA" id="ARBA00023002"/>
    </source>
</evidence>
<keyword evidence="2 7" id="KW-0812">Transmembrane</keyword>
<keyword evidence="4" id="KW-0560">Oxidoreductase</keyword>
<feature type="transmembrane region" description="Helical" evidence="7">
    <location>
        <begin position="52"/>
        <end position="84"/>
    </location>
</feature>
<evidence type="ECO:0000313" key="10">
    <source>
        <dbReference type="Proteomes" id="UP000198755"/>
    </source>
</evidence>
<dbReference type="GO" id="GO:0008610">
    <property type="term" value="P:lipid biosynthetic process"/>
    <property type="evidence" value="ECO:0007669"/>
    <property type="project" value="InterPro"/>
</dbReference>
<dbReference type="EMBL" id="FOSN01000009">
    <property type="protein sequence ID" value="SFK52256.1"/>
    <property type="molecule type" value="Genomic_DNA"/>
</dbReference>
<dbReference type="GO" id="GO:0050479">
    <property type="term" value="F:glyceryl-ether monooxygenase activity"/>
    <property type="evidence" value="ECO:0007669"/>
    <property type="project" value="TreeGrafter"/>
</dbReference>
<gene>
    <name evidence="9" type="ORF">SAMN05444581_109129</name>
</gene>
<dbReference type="InterPro" id="IPR051689">
    <property type="entry name" value="Sterol_desaturase/TMEM195"/>
</dbReference>
<dbReference type="PANTHER" id="PTHR21624">
    <property type="entry name" value="STEROL DESATURASE-RELATED PROTEIN"/>
    <property type="match status" value="1"/>
</dbReference>
<organism evidence="9 10">
    <name type="scientific">Methylocapsa palsarum</name>
    <dbReference type="NCBI Taxonomy" id="1612308"/>
    <lineage>
        <taxon>Bacteria</taxon>
        <taxon>Pseudomonadati</taxon>
        <taxon>Pseudomonadota</taxon>
        <taxon>Alphaproteobacteria</taxon>
        <taxon>Hyphomicrobiales</taxon>
        <taxon>Beijerinckiaceae</taxon>
        <taxon>Methylocapsa</taxon>
    </lineage>
</organism>
<feature type="transmembrane region" description="Helical" evidence="7">
    <location>
        <begin position="144"/>
        <end position="165"/>
    </location>
</feature>
<evidence type="ECO:0000256" key="2">
    <source>
        <dbReference type="ARBA" id="ARBA00022692"/>
    </source>
</evidence>
<dbReference type="GO" id="GO:0012505">
    <property type="term" value="C:endomembrane system"/>
    <property type="evidence" value="ECO:0007669"/>
    <property type="project" value="UniProtKB-SubCell"/>
</dbReference>
<keyword evidence="5" id="KW-0443">Lipid metabolism</keyword>
<dbReference type="STRING" id="1612308.SAMN05444581_109129"/>
<name>A0A1I4A8X5_9HYPH</name>
<keyword evidence="6 7" id="KW-0472">Membrane</keyword>
<dbReference type="PANTHER" id="PTHR21624:SF1">
    <property type="entry name" value="ALKYLGLYCEROL MONOOXYGENASE"/>
    <property type="match status" value="1"/>
</dbReference>
<sequence>MELDLSFTQLERLLDWAPNRVVGAVLPLILVAILAEILVIQTRGGHYPWKGSLVSAAIAIGHALAQALANGLILGLFAATIYHFRIFTIDVSFSDIPALLALFVLTDFAFYWEHRFSHTVRFMWASHSVHHSVERMVLTAAFRLAWTPILSGVFLFYLPLVWIGFAPQWVFGMASASLTYQIFVHTELAPRVGWLELVLNTPSAHRVHHASNKEYLDKNFGGVLLIWDHLFGTYQSERSDIQIAYGLTKPRSAPANPFVVAYEELWRLGLDVVRAQTWRERWSRMWGPP</sequence>
<evidence type="ECO:0000256" key="1">
    <source>
        <dbReference type="ARBA" id="ARBA00004127"/>
    </source>
</evidence>